<keyword evidence="3 6" id="KW-0812">Transmembrane</keyword>
<evidence type="ECO:0000256" key="2">
    <source>
        <dbReference type="ARBA" id="ARBA00009773"/>
    </source>
</evidence>
<evidence type="ECO:0000256" key="4">
    <source>
        <dbReference type="ARBA" id="ARBA00022989"/>
    </source>
</evidence>
<reference evidence="7 8" key="1">
    <citation type="submission" date="2019-02" db="EMBL/GenBank/DDBJ databases">
        <title>Genomic Encyclopedia of Archaeal and Bacterial Type Strains, Phase II (KMG-II): from individual species to whole genera.</title>
        <authorList>
            <person name="Goeker M."/>
        </authorList>
    </citation>
    <scope>NUCLEOTIDE SEQUENCE [LARGE SCALE GENOMIC DNA]</scope>
    <source>
        <strain evidence="7 8">DSM 18101</strain>
    </source>
</reference>
<dbReference type="EMBL" id="SHKW01000001">
    <property type="protein sequence ID" value="RZU42875.1"/>
    <property type="molecule type" value="Genomic_DNA"/>
</dbReference>
<feature type="transmembrane region" description="Helical" evidence="6">
    <location>
        <begin position="304"/>
        <end position="337"/>
    </location>
</feature>
<comment type="subcellular location">
    <subcellularLocation>
        <location evidence="1">Membrane</location>
        <topology evidence="1">Multi-pass membrane protein</topology>
    </subcellularLocation>
</comment>
<accession>A0A4Q7Z093</accession>
<gene>
    <name evidence="7" type="ORF">BDD14_4473</name>
</gene>
<feature type="transmembrane region" description="Helical" evidence="6">
    <location>
        <begin position="145"/>
        <end position="170"/>
    </location>
</feature>
<dbReference type="InterPro" id="IPR002549">
    <property type="entry name" value="AI-2E-like"/>
</dbReference>
<dbReference type="PANTHER" id="PTHR21716:SF4">
    <property type="entry name" value="TRANSMEMBRANE PROTEIN 245"/>
    <property type="match status" value="1"/>
</dbReference>
<dbReference type="OrthoDB" id="106838at2"/>
<name>A0A4Q7Z093_9BACT</name>
<feature type="transmembrane region" description="Helical" evidence="6">
    <location>
        <begin position="233"/>
        <end position="263"/>
    </location>
</feature>
<feature type="transmembrane region" description="Helical" evidence="6">
    <location>
        <begin position="63"/>
        <end position="84"/>
    </location>
</feature>
<dbReference type="GO" id="GO:0016020">
    <property type="term" value="C:membrane"/>
    <property type="evidence" value="ECO:0007669"/>
    <property type="project" value="UniProtKB-SubCell"/>
</dbReference>
<keyword evidence="5 6" id="KW-0472">Membrane</keyword>
<feature type="transmembrane region" description="Helical" evidence="6">
    <location>
        <begin position="12"/>
        <end position="30"/>
    </location>
</feature>
<keyword evidence="4 6" id="KW-1133">Transmembrane helix</keyword>
<comment type="caution">
    <text evidence="7">The sequence shown here is derived from an EMBL/GenBank/DDBJ whole genome shotgun (WGS) entry which is preliminary data.</text>
</comment>
<feature type="transmembrane region" description="Helical" evidence="6">
    <location>
        <begin position="206"/>
        <end position="227"/>
    </location>
</feature>
<evidence type="ECO:0000256" key="3">
    <source>
        <dbReference type="ARBA" id="ARBA00022692"/>
    </source>
</evidence>
<comment type="similarity">
    <text evidence="2">Belongs to the autoinducer-2 exporter (AI-2E) (TC 2.A.86) family.</text>
</comment>
<evidence type="ECO:0000313" key="7">
    <source>
        <dbReference type="EMBL" id="RZU42875.1"/>
    </source>
</evidence>
<feature type="transmembrane region" description="Helical" evidence="6">
    <location>
        <begin position="36"/>
        <end position="56"/>
    </location>
</feature>
<organism evidence="7 8">
    <name type="scientific">Edaphobacter modestus</name>
    <dbReference type="NCBI Taxonomy" id="388466"/>
    <lineage>
        <taxon>Bacteria</taxon>
        <taxon>Pseudomonadati</taxon>
        <taxon>Acidobacteriota</taxon>
        <taxon>Terriglobia</taxon>
        <taxon>Terriglobales</taxon>
        <taxon>Acidobacteriaceae</taxon>
        <taxon>Edaphobacter</taxon>
    </lineage>
</organism>
<dbReference type="Proteomes" id="UP000292958">
    <property type="component" value="Unassembled WGS sequence"/>
</dbReference>
<dbReference type="PANTHER" id="PTHR21716">
    <property type="entry name" value="TRANSMEMBRANE PROTEIN"/>
    <property type="match status" value="1"/>
</dbReference>
<protein>
    <submittedName>
        <fullName evidence="7">Putative PurR-regulated permease PerM</fullName>
    </submittedName>
</protein>
<evidence type="ECO:0000313" key="8">
    <source>
        <dbReference type="Proteomes" id="UP000292958"/>
    </source>
</evidence>
<feature type="transmembrane region" description="Helical" evidence="6">
    <location>
        <begin position="270"/>
        <end position="292"/>
    </location>
</feature>
<proteinExistence type="inferred from homology"/>
<evidence type="ECO:0000256" key="6">
    <source>
        <dbReference type="SAM" id="Phobius"/>
    </source>
</evidence>
<dbReference type="Pfam" id="PF01594">
    <property type="entry name" value="AI-2E_transport"/>
    <property type="match status" value="1"/>
</dbReference>
<evidence type="ECO:0000256" key="5">
    <source>
        <dbReference type="ARBA" id="ARBA00023136"/>
    </source>
</evidence>
<dbReference type="AlphaFoldDB" id="A0A4Q7Z093"/>
<keyword evidence="8" id="KW-1185">Reference proteome</keyword>
<evidence type="ECO:0000256" key="1">
    <source>
        <dbReference type="ARBA" id="ARBA00004141"/>
    </source>
</evidence>
<dbReference type="RefSeq" id="WP_130421006.1">
    <property type="nucleotide sequence ID" value="NZ_SHKW01000001.1"/>
</dbReference>
<sequence length="350" mass="38050">MQASTEASLWKQIAFFLLTLGVLIVCGLLLRPFLVAIVGAIVIAVVTEQPYLWLAARLRQRNLCATIALLLVILSIVLPIFFLAQDVGKQVTHLITNLRSESTQQGIADYFGRHPALAERIQTISDSLDLHNAAQSTAAFLGRRFAALIGSSIGAITQIVAMLFILFFLYRDRELAGRFARSLLPMDNRQADIFLQRLRGTIYATALGRMAIAALQGTLAGLAYWILGVPDVLLWAILTGLMAMVPAFGAFLVWVPVALYLGLSGHWIKAALLAIWGGCIVSLVDNFLYPVLVGPHLRQHSVAVLLSILGGIALFGITGIVLGPLTITAASVLLEIWRTRDNELRITTSS</sequence>